<feature type="compositionally biased region" description="Low complexity" evidence="1">
    <location>
        <begin position="51"/>
        <end position="60"/>
    </location>
</feature>
<evidence type="ECO:0000256" key="1">
    <source>
        <dbReference type="SAM" id="MobiDB-lite"/>
    </source>
</evidence>
<evidence type="ECO:0000313" key="3">
    <source>
        <dbReference type="Proteomes" id="UP000190648"/>
    </source>
</evidence>
<protein>
    <submittedName>
        <fullName evidence="2">Uncharacterized protein</fullName>
    </submittedName>
</protein>
<proteinExistence type="predicted"/>
<feature type="region of interest" description="Disordered" evidence="1">
    <location>
        <begin position="1"/>
        <end position="26"/>
    </location>
</feature>
<gene>
    <name evidence="2" type="ORF">AV530_001710</name>
</gene>
<name>A0A1V4KM17_PATFA</name>
<comment type="caution">
    <text evidence="2">The sequence shown here is derived from an EMBL/GenBank/DDBJ whole genome shotgun (WGS) entry which is preliminary data.</text>
</comment>
<sequence>MGLSLRNHPAWLQMGPAQGHSAPDDQRVDVELRCAQQGIHNQVKTHLRDTASGAAEAAPAPVSQDTLERHRPAVDIPRNPHCLDMQIAE</sequence>
<reference evidence="2 3" key="1">
    <citation type="submission" date="2016-02" db="EMBL/GenBank/DDBJ databases">
        <title>Band-tailed pigeon sequencing and assembly.</title>
        <authorList>
            <person name="Soares A.E."/>
            <person name="Novak B.J."/>
            <person name="Rice E.S."/>
            <person name="O'Connell B."/>
            <person name="Chang D."/>
            <person name="Weber S."/>
            <person name="Shapiro B."/>
        </authorList>
    </citation>
    <scope>NUCLEOTIDE SEQUENCE [LARGE SCALE GENOMIC DNA]</scope>
    <source>
        <strain evidence="2">BTP2013</strain>
        <tissue evidence="2">Blood</tissue>
    </source>
</reference>
<evidence type="ECO:0000313" key="2">
    <source>
        <dbReference type="EMBL" id="OPJ85490.1"/>
    </source>
</evidence>
<feature type="region of interest" description="Disordered" evidence="1">
    <location>
        <begin position="50"/>
        <end position="89"/>
    </location>
</feature>
<accession>A0A1V4KM17</accession>
<dbReference type="EMBL" id="LSYS01002834">
    <property type="protein sequence ID" value="OPJ85490.1"/>
    <property type="molecule type" value="Genomic_DNA"/>
</dbReference>
<dbReference type="AlphaFoldDB" id="A0A1V4KM17"/>
<dbReference type="Proteomes" id="UP000190648">
    <property type="component" value="Unassembled WGS sequence"/>
</dbReference>
<organism evidence="2 3">
    <name type="scientific">Patagioenas fasciata monilis</name>
    <dbReference type="NCBI Taxonomy" id="372326"/>
    <lineage>
        <taxon>Eukaryota</taxon>
        <taxon>Metazoa</taxon>
        <taxon>Chordata</taxon>
        <taxon>Craniata</taxon>
        <taxon>Vertebrata</taxon>
        <taxon>Euteleostomi</taxon>
        <taxon>Archelosauria</taxon>
        <taxon>Archosauria</taxon>
        <taxon>Dinosauria</taxon>
        <taxon>Saurischia</taxon>
        <taxon>Theropoda</taxon>
        <taxon>Coelurosauria</taxon>
        <taxon>Aves</taxon>
        <taxon>Neognathae</taxon>
        <taxon>Neoaves</taxon>
        <taxon>Columbimorphae</taxon>
        <taxon>Columbiformes</taxon>
        <taxon>Columbidae</taxon>
        <taxon>Patagioenas</taxon>
    </lineage>
</organism>
<keyword evidence="3" id="KW-1185">Reference proteome</keyword>